<evidence type="ECO:0000313" key="2">
    <source>
        <dbReference type="Proteomes" id="UP000199517"/>
    </source>
</evidence>
<proteinExistence type="predicted"/>
<gene>
    <name evidence="1" type="ORF">SAMN04489710_10682</name>
</gene>
<dbReference type="STRING" id="32040.SAMN04489710_10682"/>
<dbReference type="EMBL" id="FOMQ01000006">
    <property type="protein sequence ID" value="SFD78563.1"/>
    <property type="molecule type" value="Genomic_DNA"/>
</dbReference>
<sequence length="116" mass="13145">MQQQRRLLFALFLIAALLALAWPLLTPKLLRSEFSPGHSYRVDIYVASPVQRFIHSDLELPGFARLTKTSTRKKMDESGIMDLAQESDVRWYIDASNEIAVGTNTRFKGIAPEPNP</sequence>
<dbReference type="RefSeq" id="WP_092952031.1">
    <property type="nucleotide sequence ID" value="NZ_FOMQ01000006.1"/>
</dbReference>
<protein>
    <submittedName>
        <fullName evidence="1">Uncharacterized protein</fullName>
    </submittedName>
</protein>
<accession>A0A1I1VBT0</accession>
<evidence type="ECO:0000313" key="1">
    <source>
        <dbReference type="EMBL" id="SFD78563.1"/>
    </source>
</evidence>
<name>A0A1I1VBT0_9BURK</name>
<keyword evidence="2" id="KW-1185">Reference proteome</keyword>
<dbReference type="Proteomes" id="UP000199517">
    <property type="component" value="Unassembled WGS sequence"/>
</dbReference>
<reference evidence="2" key="1">
    <citation type="submission" date="2016-10" db="EMBL/GenBank/DDBJ databases">
        <authorList>
            <person name="Varghese N."/>
            <person name="Submissions S."/>
        </authorList>
    </citation>
    <scope>NUCLEOTIDE SEQUENCE [LARGE SCALE GENOMIC DNA]</scope>
    <source>
        <strain evidence="2">DSM 7481</strain>
    </source>
</reference>
<organism evidence="1 2">
    <name type="scientific">Paracidovorax konjaci</name>
    <dbReference type="NCBI Taxonomy" id="32040"/>
    <lineage>
        <taxon>Bacteria</taxon>
        <taxon>Pseudomonadati</taxon>
        <taxon>Pseudomonadota</taxon>
        <taxon>Betaproteobacteria</taxon>
        <taxon>Burkholderiales</taxon>
        <taxon>Comamonadaceae</taxon>
        <taxon>Paracidovorax</taxon>
    </lineage>
</organism>
<dbReference type="AlphaFoldDB" id="A0A1I1VBT0"/>